<gene>
    <name evidence="3" type="ORF">N7496_000488</name>
</gene>
<dbReference type="RefSeq" id="XP_056560148.1">
    <property type="nucleotide sequence ID" value="XM_056693419.1"/>
</dbReference>
<feature type="chain" id="PRO_5040719537" evidence="1">
    <location>
        <begin position="28"/>
        <end position="302"/>
    </location>
</feature>
<name>A0A9X0B619_9EURO</name>
<dbReference type="InterPro" id="IPR036514">
    <property type="entry name" value="SGNH_hydro_sf"/>
</dbReference>
<keyword evidence="4" id="KW-1185">Reference proteome</keyword>
<feature type="signal peptide" evidence="1">
    <location>
        <begin position="1"/>
        <end position="27"/>
    </location>
</feature>
<proteinExistence type="predicted"/>
<protein>
    <submittedName>
        <fullName evidence="3">Lipase GDSL</fullName>
    </submittedName>
</protein>
<dbReference type="PANTHER" id="PTHR30383:SF31">
    <property type="entry name" value="SGNH HYDROLASE-TYPE ESTERASE DOMAIN-CONTAINING PROTEIN-RELATED"/>
    <property type="match status" value="1"/>
</dbReference>
<dbReference type="GeneID" id="81432596"/>
<feature type="domain" description="SGNH hydrolase-type esterase" evidence="2">
    <location>
        <begin position="69"/>
        <end position="242"/>
    </location>
</feature>
<evidence type="ECO:0000256" key="1">
    <source>
        <dbReference type="SAM" id="SignalP"/>
    </source>
</evidence>
<dbReference type="Gene3D" id="3.40.50.1110">
    <property type="entry name" value="SGNH hydrolase"/>
    <property type="match status" value="1"/>
</dbReference>
<dbReference type="AlphaFoldDB" id="A0A9X0B619"/>
<dbReference type="PANTHER" id="PTHR30383">
    <property type="entry name" value="THIOESTERASE 1/PROTEASE 1/LYSOPHOSPHOLIPASE L1"/>
    <property type="match status" value="1"/>
</dbReference>
<evidence type="ECO:0000259" key="2">
    <source>
        <dbReference type="Pfam" id="PF13472"/>
    </source>
</evidence>
<dbReference type="Pfam" id="PF13472">
    <property type="entry name" value="Lipase_GDSL_2"/>
    <property type="match status" value="1"/>
</dbReference>
<dbReference type="InterPro" id="IPR051532">
    <property type="entry name" value="Ester_Hydrolysis_Enzymes"/>
</dbReference>
<reference evidence="3" key="2">
    <citation type="journal article" date="2023" name="IMA Fungus">
        <title>Comparative genomic study of the Penicillium genus elucidates a diverse pangenome and 15 lateral gene transfer events.</title>
        <authorList>
            <person name="Petersen C."/>
            <person name="Sorensen T."/>
            <person name="Nielsen M.R."/>
            <person name="Sondergaard T.E."/>
            <person name="Sorensen J.L."/>
            <person name="Fitzpatrick D.A."/>
            <person name="Frisvad J.C."/>
            <person name="Nielsen K.L."/>
        </authorList>
    </citation>
    <scope>NUCLEOTIDE SEQUENCE</scope>
    <source>
        <strain evidence="3">IBT 29864</strain>
    </source>
</reference>
<dbReference type="GO" id="GO:0004622">
    <property type="term" value="F:phosphatidylcholine lysophospholipase activity"/>
    <property type="evidence" value="ECO:0007669"/>
    <property type="project" value="TreeGrafter"/>
</dbReference>
<sequence>MWHSTPVHWVVHFCLAWLVLLCGLVVAEPVPVSVDVVSRSTGSVLGIEESSSSLQKRDNGTFLLRIMPLGASITLGYRSTDHNGYRKALRQQLRYEGWQVNMIGSLRNGTMHDNHHEGHYGYRIDQLESKIQQTILQKPNLILINAGTNDAVQNHQITTAGLRMNTLLTTLYTSIPNTTIILSTLLPNKKHQDRVDQISAQYRNLVALRREQNDRIVLADMSSFIKASQLVDGTHPDDQGYREMAAVWWAAVKVAETEGLMQFAEGTGEDGRISDAAEGKLDGGIVLGILGCRLIRRRRSRV</sequence>
<comment type="caution">
    <text evidence="3">The sequence shown here is derived from an EMBL/GenBank/DDBJ whole genome shotgun (WGS) entry which is preliminary data.</text>
</comment>
<dbReference type="CDD" id="cd01833">
    <property type="entry name" value="XynB_like"/>
    <property type="match status" value="1"/>
</dbReference>
<evidence type="ECO:0000313" key="4">
    <source>
        <dbReference type="Proteomes" id="UP001147782"/>
    </source>
</evidence>
<accession>A0A9X0B619</accession>
<dbReference type="InterPro" id="IPR013830">
    <property type="entry name" value="SGNH_hydro"/>
</dbReference>
<dbReference type="SUPFAM" id="SSF52266">
    <property type="entry name" value="SGNH hydrolase"/>
    <property type="match status" value="1"/>
</dbReference>
<organism evidence="3 4">
    <name type="scientific">Penicillium cataractarum</name>
    <dbReference type="NCBI Taxonomy" id="2100454"/>
    <lineage>
        <taxon>Eukaryota</taxon>
        <taxon>Fungi</taxon>
        <taxon>Dikarya</taxon>
        <taxon>Ascomycota</taxon>
        <taxon>Pezizomycotina</taxon>
        <taxon>Eurotiomycetes</taxon>
        <taxon>Eurotiomycetidae</taxon>
        <taxon>Eurotiales</taxon>
        <taxon>Aspergillaceae</taxon>
        <taxon>Penicillium</taxon>
    </lineage>
</organism>
<keyword evidence="1" id="KW-0732">Signal</keyword>
<feature type="non-terminal residue" evidence="3">
    <location>
        <position position="1"/>
    </location>
</feature>
<dbReference type="Proteomes" id="UP001147782">
    <property type="component" value="Unassembled WGS sequence"/>
</dbReference>
<evidence type="ECO:0000313" key="3">
    <source>
        <dbReference type="EMBL" id="KAJ5389420.1"/>
    </source>
</evidence>
<dbReference type="OrthoDB" id="6123at2759"/>
<reference evidence="3" key="1">
    <citation type="submission" date="2022-11" db="EMBL/GenBank/DDBJ databases">
        <authorList>
            <person name="Petersen C."/>
        </authorList>
    </citation>
    <scope>NUCLEOTIDE SEQUENCE</scope>
    <source>
        <strain evidence="3">IBT 29864</strain>
    </source>
</reference>
<dbReference type="EMBL" id="JAPZBS010000001">
    <property type="protein sequence ID" value="KAJ5389420.1"/>
    <property type="molecule type" value="Genomic_DNA"/>
</dbReference>